<dbReference type="SUPFAM" id="SSF55073">
    <property type="entry name" value="Nucleotide cyclase"/>
    <property type="match status" value="1"/>
</dbReference>
<dbReference type="EMBL" id="UOFE01000021">
    <property type="protein sequence ID" value="VAW51629.1"/>
    <property type="molecule type" value="Genomic_DNA"/>
</dbReference>
<proteinExistence type="predicted"/>
<protein>
    <submittedName>
        <fullName evidence="3">Diguanylate cyclase/phosphodiesterase (GGDEF &amp; EAL domains) with PAS/PAC sensor(S)</fullName>
    </submittedName>
</protein>
<dbReference type="PROSITE" id="PS50887">
    <property type="entry name" value="GGDEF"/>
    <property type="match status" value="1"/>
</dbReference>
<dbReference type="SMART" id="SM00267">
    <property type="entry name" value="GGDEF"/>
    <property type="match status" value="1"/>
</dbReference>
<dbReference type="PANTHER" id="PTHR44757:SF2">
    <property type="entry name" value="BIOFILM ARCHITECTURE MAINTENANCE PROTEIN MBAA"/>
    <property type="match status" value="1"/>
</dbReference>
<dbReference type="Pfam" id="PF00990">
    <property type="entry name" value="GGDEF"/>
    <property type="match status" value="1"/>
</dbReference>
<sequence length="616" mass="70673">MAYSHTNTLELLTLQNQLLLTVGGSQNTRECMYTFMQTTLKLLGLKSIHLYIFDHSLPDQKSLVHYLSIPDNKLEQEHKLTVYKMLLHFKNKKGHNHLTEKIDDNEILAYAFNSIGGLVLEKQRTKFQPAIKDTLAPVIQKLANHYQFCELQKRLNNEAKINKKAQRTYELQAKRDPLTNLPNRREFRYALSKEISNAQRYDHFGALMYIDLDNFKNVNDSLGHSIGDILLTQVAQRLMTQARIGDTVFRIGGDEFVYILSNIGKHESDAIKTSQTVATRVINILAKPIEIGEFSLHITPSIGIAVFPDSFDDGNDSENILRHADTAMYRAKKQGRNCFEFFNPEMHIEANKRLIIEDHLRKAITNNELHLVYQPIVNTRGEIIAAESLIRWDNKMLGHIVPNEFINIAEESNLILELGRWITQNVCDYAGRLHKQLDKDSNFSYISINISPRQFIQIDFVESITKIIDDCSAPNDFIKLEFTESVLLDNTDASIKKMEELHVNNINFLLDDFGTGYSSLSYLHRLPIWLLKIDKSFVTDFYSKHNNTRAIVNAILVMTEELGINCIVEGVETQEQADFFKQKGVHGMQGFFFYKPMPSDALSNLVTNKEVTIEHA</sequence>
<dbReference type="AlphaFoldDB" id="A0A3B0WQU4"/>
<evidence type="ECO:0000259" key="1">
    <source>
        <dbReference type="PROSITE" id="PS50883"/>
    </source>
</evidence>
<dbReference type="PROSITE" id="PS50883">
    <property type="entry name" value="EAL"/>
    <property type="match status" value="1"/>
</dbReference>
<dbReference type="Gene3D" id="3.30.70.270">
    <property type="match status" value="1"/>
</dbReference>
<dbReference type="InterPro" id="IPR000160">
    <property type="entry name" value="GGDEF_dom"/>
</dbReference>
<feature type="domain" description="EAL" evidence="1">
    <location>
        <begin position="353"/>
        <end position="610"/>
    </location>
</feature>
<dbReference type="CDD" id="cd01948">
    <property type="entry name" value="EAL"/>
    <property type="match status" value="1"/>
</dbReference>
<dbReference type="PANTHER" id="PTHR44757">
    <property type="entry name" value="DIGUANYLATE CYCLASE DGCP"/>
    <property type="match status" value="1"/>
</dbReference>
<gene>
    <name evidence="3" type="ORF">MNBD_GAMMA05-1481</name>
</gene>
<dbReference type="InterPro" id="IPR043128">
    <property type="entry name" value="Rev_trsase/Diguanyl_cyclase"/>
</dbReference>
<dbReference type="InterPro" id="IPR029787">
    <property type="entry name" value="Nucleotide_cyclase"/>
</dbReference>
<dbReference type="SMART" id="SM00052">
    <property type="entry name" value="EAL"/>
    <property type="match status" value="1"/>
</dbReference>
<dbReference type="InterPro" id="IPR035919">
    <property type="entry name" value="EAL_sf"/>
</dbReference>
<evidence type="ECO:0000313" key="3">
    <source>
        <dbReference type="EMBL" id="VAW51629.1"/>
    </source>
</evidence>
<dbReference type="Pfam" id="PF00563">
    <property type="entry name" value="EAL"/>
    <property type="match status" value="1"/>
</dbReference>
<dbReference type="InterPro" id="IPR001633">
    <property type="entry name" value="EAL_dom"/>
</dbReference>
<dbReference type="Gene3D" id="3.20.20.450">
    <property type="entry name" value="EAL domain"/>
    <property type="match status" value="1"/>
</dbReference>
<evidence type="ECO:0000259" key="2">
    <source>
        <dbReference type="PROSITE" id="PS50887"/>
    </source>
</evidence>
<dbReference type="InterPro" id="IPR052155">
    <property type="entry name" value="Biofilm_reg_signaling"/>
</dbReference>
<dbReference type="SUPFAM" id="SSF141868">
    <property type="entry name" value="EAL domain-like"/>
    <property type="match status" value="1"/>
</dbReference>
<organism evidence="3">
    <name type="scientific">hydrothermal vent metagenome</name>
    <dbReference type="NCBI Taxonomy" id="652676"/>
    <lineage>
        <taxon>unclassified sequences</taxon>
        <taxon>metagenomes</taxon>
        <taxon>ecological metagenomes</taxon>
    </lineage>
</organism>
<accession>A0A3B0WQU4</accession>
<dbReference type="CDD" id="cd01949">
    <property type="entry name" value="GGDEF"/>
    <property type="match status" value="1"/>
</dbReference>
<dbReference type="FunFam" id="3.30.70.270:FF:000001">
    <property type="entry name" value="Diguanylate cyclase domain protein"/>
    <property type="match status" value="1"/>
</dbReference>
<name>A0A3B0WQU4_9ZZZZ</name>
<reference evidence="3" key="1">
    <citation type="submission" date="2018-06" db="EMBL/GenBank/DDBJ databases">
        <authorList>
            <person name="Zhirakovskaya E."/>
        </authorList>
    </citation>
    <scope>NUCLEOTIDE SEQUENCE</scope>
</reference>
<feature type="domain" description="GGDEF" evidence="2">
    <location>
        <begin position="203"/>
        <end position="344"/>
    </location>
</feature>
<dbReference type="NCBIfam" id="TIGR00254">
    <property type="entry name" value="GGDEF"/>
    <property type="match status" value="1"/>
</dbReference>